<feature type="domain" description="FHF complex subunit HOOK-interacting protein C-terminal" evidence="3">
    <location>
        <begin position="791"/>
        <end position="882"/>
    </location>
</feature>
<dbReference type="Pfam" id="PF10257">
    <property type="entry name" value="RAI16-like"/>
    <property type="match status" value="1"/>
</dbReference>
<dbReference type="WBParaSite" id="EN70_8017">
    <property type="protein sequence ID" value="EN70_8017"/>
    <property type="gene ID" value="EN70_8017"/>
</dbReference>
<proteinExistence type="inferred from homology"/>
<feature type="compositionally biased region" description="Basic and acidic residues" evidence="2">
    <location>
        <begin position="753"/>
        <end position="763"/>
    </location>
</feature>
<evidence type="ECO:0000256" key="2">
    <source>
        <dbReference type="SAM" id="MobiDB-lite"/>
    </source>
</evidence>
<dbReference type="STRING" id="7209.A0A1I7VZK6"/>
<reference evidence="5" key="2">
    <citation type="submission" date="2016-11" db="UniProtKB">
        <authorList>
            <consortium name="WormBaseParasite"/>
        </authorList>
    </citation>
    <scope>IDENTIFICATION</scope>
</reference>
<feature type="region of interest" description="Disordered" evidence="2">
    <location>
        <begin position="753"/>
        <end position="781"/>
    </location>
</feature>
<feature type="region of interest" description="Disordered" evidence="2">
    <location>
        <begin position="1"/>
        <end position="39"/>
    </location>
</feature>
<protein>
    <submittedName>
        <fullName evidence="5">FHF complex subunit HOOK-interacting protein C-terminal domain-containing protein</fullName>
    </submittedName>
</protein>
<evidence type="ECO:0000259" key="3">
    <source>
        <dbReference type="Pfam" id="PF19314"/>
    </source>
</evidence>
<dbReference type="AlphaFoldDB" id="A0A1I7VZK6"/>
<dbReference type="Pfam" id="PF19311">
    <property type="entry name" value="KELAA"/>
    <property type="match status" value="1"/>
</dbReference>
<dbReference type="InParanoid" id="A0A1I7VZK6"/>
<name>A0A1I7VZK6_LOALO</name>
<feature type="region of interest" description="Disordered" evidence="2">
    <location>
        <begin position="902"/>
        <end position="923"/>
    </location>
</feature>
<dbReference type="PANTHER" id="PTHR21705">
    <property type="entry name" value="RAI16 PROTEIN-RELATED"/>
    <property type="match status" value="1"/>
</dbReference>
<evidence type="ECO:0000313" key="5">
    <source>
        <dbReference type="WBParaSite" id="EN70_8017"/>
    </source>
</evidence>
<feature type="region of interest" description="Disordered" evidence="2">
    <location>
        <begin position="590"/>
        <end position="610"/>
    </location>
</feature>
<reference evidence="4" key="1">
    <citation type="submission" date="2012-04" db="EMBL/GenBank/DDBJ databases">
        <title>The Genome Sequence of Loa loa.</title>
        <authorList>
            <consortium name="The Broad Institute Genome Sequencing Platform"/>
            <consortium name="Broad Institute Genome Sequencing Center for Infectious Disease"/>
            <person name="Nutman T.B."/>
            <person name="Fink D.L."/>
            <person name="Russ C."/>
            <person name="Young S."/>
            <person name="Zeng Q."/>
            <person name="Gargeya S."/>
            <person name="Alvarado L."/>
            <person name="Berlin A."/>
            <person name="Chapman S.B."/>
            <person name="Chen Z."/>
            <person name="Freedman E."/>
            <person name="Gellesch M."/>
            <person name="Goldberg J."/>
            <person name="Griggs A."/>
            <person name="Gujja S."/>
            <person name="Heilman E.R."/>
            <person name="Heiman D."/>
            <person name="Howarth C."/>
            <person name="Mehta T."/>
            <person name="Neiman D."/>
            <person name="Pearson M."/>
            <person name="Roberts A."/>
            <person name="Saif S."/>
            <person name="Shea T."/>
            <person name="Shenoy N."/>
            <person name="Sisk P."/>
            <person name="Stolte C."/>
            <person name="Sykes S."/>
            <person name="White J."/>
            <person name="Yandava C."/>
            <person name="Haas B."/>
            <person name="Henn M.R."/>
            <person name="Nusbaum C."/>
            <person name="Birren B."/>
        </authorList>
    </citation>
    <scope>NUCLEOTIDE SEQUENCE [LARGE SCALE GENOMIC DNA]</scope>
</reference>
<accession>A0A1I7VZK6</accession>
<dbReference type="FunCoup" id="A0A1I7VZK6">
    <property type="interactions" value="518"/>
</dbReference>
<comment type="similarity">
    <text evidence="1">Belongs to the FHIP family.</text>
</comment>
<dbReference type="eggNOG" id="KOG3695">
    <property type="taxonomic scope" value="Eukaryota"/>
</dbReference>
<organism evidence="4 5">
    <name type="scientific">Loa loa</name>
    <name type="common">Eye worm</name>
    <name type="synonym">Filaria loa</name>
    <dbReference type="NCBI Taxonomy" id="7209"/>
    <lineage>
        <taxon>Eukaryota</taxon>
        <taxon>Metazoa</taxon>
        <taxon>Ecdysozoa</taxon>
        <taxon>Nematoda</taxon>
        <taxon>Chromadorea</taxon>
        <taxon>Rhabditida</taxon>
        <taxon>Spirurina</taxon>
        <taxon>Spiruromorpha</taxon>
        <taxon>Filarioidea</taxon>
        <taxon>Onchocercidae</taxon>
        <taxon>Loa</taxon>
    </lineage>
</organism>
<dbReference type="OrthoDB" id="6287422at2759"/>
<dbReference type="Pfam" id="PF19314">
    <property type="entry name" value="DUF5917"/>
    <property type="match status" value="1"/>
</dbReference>
<evidence type="ECO:0000313" key="4">
    <source>
        <dbReference type="Proteomes" id="UP000095285"/>
    </source>
</evidence>
<dbReference type="PANTHER" id="PTHR21705:SF11">
    <property type="entry name" value="FHIP FAMILY PROTEIN CG3558"/>
    <property type="match status" value="1"/>
</dbReference>
<feature type="compositionally biased region" description="Low complexity" evidence="2">
    <location>
        <begin position="10"/>
        <end position="31"/>
    </location>
</feature>
<evidence type="ECO:0000256" key="1">
    <source>
        <dbReference type="ARBA" id="ARBA00024336"/>
    </source>
</evidence>
<sequence>MRRWFSKLGSTSLTSTSQVTSPTPASPGSTSVEQLADSSLPSPPTPFIIVKPDIHWNVDFASDPCSWENCFDTHWEAAEKLLESEKEVSYEKVLTVFQHLSCMVQLLMMEANAQPESAIGPILDRYFTHQIMERVVDWAIAAPLFLTPTCQVNLIRLYEIVVGESHTQNHCLLVHKPLLLPLLKLLDWCRKSAEKRNFAPSNTDRHFVLLLNQICTKLAEDATLLHFFFDFDNDCDEQFLVFGLLIPYLYDSGEVGQLARDALLLILSVSRRMKHIATFIAVKSNFCPVVATGLSGCFSQLSRSVGSVLYLSDDWHKINADDIDSYSSLLDFHSSLIFCNAVIQVAHDYVVSQVITYVYHGFLLPVVLPSLLQGGQDELISSTAYYHLCLDSVTETALIQAIVKLLLNESCESNKKVLDVIVERISAGNRLSQVSLSLIRTLIDLRCEDIMFDLIFKYLLPCTFLQPNQTLHLKNQKYVRTAARTLLTFIPECTYKSSALCSQEILHIYLTECRNYVQETTDACCEKWAWSYDGRNPLLLPKLNSDDESITNCNGAFVRHSSVRSSMASARNGLNRYFVSRNAHITAESLRQHTPLPELGEHESSSRSSFPYDIADSSLALDNEDDELIIPPLTPKSLLMMTSSSDYFQFAYGELSETDTEAINPSTINISEAPLQKVSDKGSVASRNANCDTDIEMARSFVLRGWGQIEDMDTFMALMDRVPASKVKHSLEENLALIDSRIQYLEELKAETKSSRSESDGFKSDTNNNNDDEYPAPSGKPIECFGNQGVGPFLESIIRSLENMLDNSLYVTLQTTSVLAALASYPQPLIAHYLFDQRMRLQPNVKNLFKVMDSLKMRIDAYASSLDGFDVLLERGIKFLRSRAERYEKAMESSRQYTLHLRSSGDSFSRNSNREGANSSRGLLNRFRPFSSKRLYPNNGSAHPHEFRIYTHKAMESRDVTLDHARAKQFVFAAIILSQFCQELAATVLQHSTVVPRPKGNLNKMW</sequence>
<keyword evidence="4" id="KW-1185">Reference proteome</keyword>
<dbReference type="Proteomes" id="UP000095285">
    <property type="component" value="Unassembled WGS sequence"/>
</dbReference>
<dbReference type="InterPro" id="IPR045668">
    <property type="entry name" value="FHIP_KELAA_motif"/>
</dbReference>
<gene>
    <name evidence="5" type="primary">LOAG_03568</name>
</gene>
<dbReference type="InterPro" id="IPR045669">
    <property type="entry name" value="FHIP_C"/>
</dbReference>
<dbReference type="InterPro" id="IPR019384">
    <property type="entry name" value="FHIP"/>
</dbReference>
<feature type="compositionally biased region" description="Polar residues" evidence="2">
    <location>
        <begin position="904"/>
        <end position="922"/>
    </location>
</feature>